<dbReference type="InterPro" id="IPR005229">
    <property type="entry name" value="YicC/YloC-like"/>
</dbReference>
<sequence>MRRTEGEALVRELGERLKLLRAMQKELCLEARNIEAALKQRMLDKLTQSGLNVDPHDERFLKELLFYADKSDVTEELTRLESHFGQFEGFLAGGEGGGRSMDFLIQEMFREITTLGNKAGSGPVARVIVRFKSELEKMREQVQNLE</sequence>
<dbReference type="PANTHER" id="PTHR30636:SF3">
    <property type="entry name" value="UPF0701 PROTEIN YICC"/>
    <property type="match status" value="1"/>
</dbReference>
<dbReference type="EMBL" id="VSSQ01017020">
    <property type="protein sequence ID" value="MPM58907.1"/>
    <property type="molecule type" value="Genomic_DNA"/>
</dbReference>
<dbReference type="PANTHER" id="PTHR30636">
    <property type="entry name" value="UPF0701 PROTEIN YICC"/>
    <property type="match status" value="1"/>
</dbReference>
<dbReference type="Pfam" id="PF08340">
    <property type="entry name" value="YicC-like_C"/>
    <property type="match status" value="1"/>
</dbReference>
<dbReference type="AlphaFoldDB" id="A0A645B0F4"/>
<dbReference type="GO" id="GO:0004521">
    <property type="term" value="F:RNA endonuclease activity"/>
    <property type="evidence" value="ECO:0007669"/>
    <property type="project" value="InterPro"/>
</dbReference>
<gene>
    <name evidence="2" type="ORF">SDC9_105740</name>
</gene>
<comment type="caution">
    <text evidence="2">The sequence shown here is derived from an EMBL/GenBank/DDBJ whole genome shotgun (WGS) entry which is preliminary data.</text>
</comment>
<evidence type="ECO:0000313" key="2">
    <source>
        <dbReference type="EMBL" id="MPM58907.1"/>
    </source>
</evidence>
<proteinExistence type="predicted"/>
<reference evidence="2" key="1">
    <citation type="submission" date="2019-08" db="EMBL/GenBank/DDBJ databases">
        <authorList>
            <person name="Kucharzyk K."/>
            <person name="Murdoch R.W."/>
            <person name="Higgins S."/>
            <person name="Loffler F."/>
        </authorList>
    </citation>
    <scope>NUCLEOTIDE SEQUENCE</scope>
</reference>
<protein>
    <recommendedName>
        <fullName evidence="1">Endoribonuclease YicC-like C-terminal domain-containing protein</fullName>
    </recommendedName>
</protein>
<dbReference type="InterPro" id="IPR013551">
    <property type="entry name" value="YicC-like_C"/>
</dbReference>
<feature type="domain" description="Endoribonuclease YicC-like C-terminal" evidence="1">
    <location>
        <begin position="32"/>
        <end position="146"/>
    </location>
</feature>
<accession>A0A645B0F4</accession>
<evidence type="ECO:0000259" key="1">
    <source>
        <dbReference type="Pfam" id="PF08340"/>
    </source>
</evidence>
<organism evidence="2">
    <name type="scientific">bioreactor metagenome</name>
    <dbReference type="NCBI Taxonomy" id="1076179"/>
    <lineage>
        <taxon>unclassified sequences</taxon>
        <taxon>metagenomes</taxon>
        <taxon>ecological metagenomes</taxon>
    </lineage>
</organism>
<name>A0A645B0F4_9ZZZZ</name>